<feature type="region of interest" description="Disordered" evidence="1">
    <location>
        <begin position="188"/>
        <end position="219"/>
    </location>
</feature>
<dbReference type="EMBL" id="AB026295">
    <property type="protein sequence ID" value="BAD67633.1"/>
    <property type="molecule type" value="Genomic_DNA"/>
</dbReference>
<proteinExistence type="predicted"/>
<accession>Q5WA82</accession>
<reference evidence="4" key="2">
    <citation type="journal article" date="2008" name="Nucleic Acids Res.">
        <title>The rice annotation project database (RAP-DB): 2008 update.</title>
        <authorList>
            <consortium name="The rice annotation project (RAP)"/>
        </authorList>
    </citation>
    <scope>GENOME REANNOTATION</scope>
    <source>
        <strain evidence="4">cv. Nipponbare</strain>
    </source>
</reference>
<evidence type="ECO:0000313" key="4">
    <source>
        <dbReference type="Proteomes" id="UP000000763"/>
    </source>
</evidence>
<sequence length="219" mass="22614">MQQILADCMLLSYSIAHGSIETPELHLGVRLAAGRRVIGAAAVGDLVVPPLGHLHVVVAGLLAAVAAAAAAARRKTKMQAVTAEEEDEDAGGGGALGVVSAKLSDSPSGSLLLRCNLLHLATTRQLIASLRAIYDTLEEFVDAGFIPLHSDDFLEMIRDIRDAGETLAADSLDQIDASLAALFASLPPEDDDNGGGAGEEGIGGEDTSHGTQLQISCRL</sequence>
<dbReference type="Proteomes" id="UP000000763">
    <property type="component" value="Chromosome 6"/>
</dbReference>
<reference evidence="4" key="1">
    <citation type="journal article" date="2005" name="Nature">
        <title>The map-based sequence of the rice genome.</title>
        <authorList>
            <consortium name="International rice genome sequencing project (IRGSP)"/>
            <person name="Matsumoto T."/>
            <person name="Wu J."/>
            <person name="Kanamori H."/>
            <person name="Katayose Y."/>
            <person name="Fujisawa M."/>
            <person name="Namiki N."/>
            <person name="Mizuno H."/>
            <person name="Yamamoto K."/>
            <person name="Antonio B.A."/>
            <person name="Baba T."/>
            <person name="Sakata K."/>
            <person name="Nagamura Y."/>
            <person name="Aoki H."/>
            <person name="Arikawa K."/>
            <person name="Arita K."/>
            <person name="Bito T."/>
            <person name="Chiden Y."/>
            <person name="Fujitsuka N."/>
            <person name="Fukunaka R."/>
            <person name="Hamada M."/>
            <person name="Harada C."/>
            <person name="Hayashi A."/>
            <person name="Hijishita S."/>
            <person name="Honda M."/>
            <person name="Hosokawa S."/>
            <person name="Ichikawa Y."/>
            <person name="Idonuma A."/>
            <person name="Iijima M."/>
            <person name="Ikeda M."/>
            <person name="Ikeno M."/>
            <person name="Ito K."/>
            <person name="Ito S."/>
            <person name="Ito T."/>
            <person name="Ito Y."/>
            <person name="Ito Y."/>
            <person name="Iwabuchi A."/>
            <person name="Kamiya K."/>
            <person name="Karasawa W."/>
            <person name="Kurita K."/>
            <person name="Katagiri S."/>
            <person name="Kikuta A."/>
            <person name="Kobayashi H."/>
            <person name="Kobayashi N."/>
            <person name="Machita K."/>
            <person name="Maehara T."/>
            <person name="Masukawa M."/>
            <person name="Mizubayashi T."/>
            <person name="Mukai Y."/>
            <person name="Nagasaki H."/>
            <person name="Nagata Y."/>
            <person name="Naito S."/>
            <person name="Nakashima M."/>
            <person name="Nakama Y."/>
            <person name="Nakamichi Y."/>
            <person name="Nakamura M."/>
            <person name="Meguro A."/>
            <person name="Negishi M."/>
            <person name="Ohta I."/>
            <person name="Ohta T."/>
            <person name="Okamoto M."/>
            <person name="Ono N."/>
            <person name="Saji S."/>
            <person name="Sakaguchi M."/>
            <person name="Sakai K."/>
            <person name="Shibata M."/>
            <person name="Shimokawa T."/>
            <person name="Song J."/>
            <person name="Takazaki Y."/>
            <person name="Terasawa K."/>
            <person name="Tsugane M."/>
            <person name="Tsuji K."/>
            <person name="Ueda S."/>
            <person name="Waki K."/>
            <person name="Yamagata H."/>
            <person name="Yamamoto M."/>
            <person name="Yamamoto S."/>
            <person name="Yamane H."/>
            <person name="Yoshiki S."/>
            <person name="Yoshihara R."/>
            <person name="Yukawa K."/>
            <person name="Zhong H."/>
            <person name="Yano M."/>
            <person name="Yuan Q."/>
            <person name="Ouyang S."/>
            <person name="Liu J."/>
            <person name="Jones K.M."/>
            <person name="Gansberger K."/>
            <person name="Moffat K."/>
            <person name="Hill J."/>
            <person name="Bera J."/>
            <person name="Fadrosh D."/>
            <person name="Jin S."/>
            <person name="Johri S."/>
            <person name="Kim M."/>
            <person name="Overton L."/>
            <person name="Reardon M."/>
            <person name="Tsitrin T."/>
            <person name="Vuong H."/>
            <person name="Weaver B."/>
            <person name="Ciecko A."/>
            <person name="Tallon L."/>
            <person name="Jackson J."/>
            <person name="Pai G."/>
            <person name="Aken S.V."/>
            <person name="Utterback T."/>
            <person name="Reidmuller S."/>
            <person name="Feldblyum T."/>
            <person name="Hsiao J."/>
            <person name="Zismann V."/>
            <person name="Iobst S."/>
            <person name="de Vazeille A.R."/>
            <person name="Buell C.R."/>
            <person name="Ying K."/>
            <person name="Li Y."/>
            <person name="Lu T."/>
            <person name="Huang Y."/>
            <person name="Zhao Q."/>
            <person name="Feng Q."/>
            <person name="Zhang L."/>
            <person name="Zhu J."/>
            <person name="Weng Q."/>
            <person name="Mu J."/>
            <person name="Lu Y."/>
            <person name="Fan D."/>
            <person name="Liu Y."/>
            <person name="Guan J."/>
            <person name="Zhang Y."/>
            <person name="Yu S."/>
            <person name="Liu X."/>
            <person name="Zhang Y."/>
            <person name="Hong G."/>
            <person name="Han B."/>
            <person name="Choisne N."/>
            <person name="Demange N."/>
            <person name="Orjeda G."/>
            <person name="Samain S."/>
            <person name="Cattolico L."/>
            <person name="Pelletier E."/>
            <person name="Couloux A."/>
            <person name="Segurens B."/>
            <person name="Wincker P."/>
            <person name="D'Hont A."/>
            <person name="Scarpelli C."/>
            <person name="Weissenbach J."/>
            <person name="Salanoubat M."/>
            <person name="Quetier F."/>
            <person name="Yu Y."/>
            <person name="Kim H.R."/>
            <person name="Rambo T."/>
            <person name="Currie J."/>
            <person name="Collura K."/>
            <person name="Luo M."/>
            <person name="Yang T."/>
            <person name="Ammiraju J.S.S."/>
            <person name="Engler F."/>
            <person name="Soderlund C."/>
            <person name="Wing R.A."/>
            <person name="Palmer L.E."/>
            <person name="de la Bastide M."/>
            <person name="Spiegel L."/>
            <person name="Nascimento L."/>
            <person name="Zutavern T."/>
            <person name="O'Shaughnessy A."/>
            <person name="Dike S."/>
            <person name="Dedhia N."/>
            <person name="Preston R."/>
            <person name="Balija V."/>
            <person name="McCombie W.R."/>
            <person name="Chow T."/>
            <person name="Chen H."/>
            <person name="Chung M."/>
            <person name="Chen C."/>
            <person name="Shaw J."/>
            <person name="Wu H."/>
            <person name="Hsiao K."/>
            <person name="Chao Y."/>
            <person name="Chu M."/>
            <person name="Cheng C."/>
            <person name="Hour A."/>
            <person name="Lee P."/>
            <person name="Lin S."/>
            <person name="Lin Y."/>
            <person name="Liou J."/>
            <person name="Liu S."/>
            <person name="Hsing Y."/>
            <person name="Raghuvanshi S."/>
            <person name="Mohanty A."/>
            <person name="Bharti A.K."/>
            <person name="Gaur A."/>
            <person name="Gupta V."/>
            <person name="Kumar D."/>
            <person name="Ravi V."/>
            <person name="Vij S."/>
            <person name="Kapur A."/>
            <person name="Khurana P."/>
            <person name="Khurana P."/>
            <person name="Khurana J.P."/>
            <person name="Tyagi A.K."/>
            <person name="Gaikwad K."/>
            <person name="Singh A."/>
            <person name="Dalal V."/>
            <person name="Srivastava S."/>
            <person name="Dixit A."/>
            <person name="Pal A.K."/>
            <person name="Ghazi I.A."/>
            <person name="Yadav M."/>
            <person name="Pandit A."/>
            <person name="Bhargava A."/>
            <person name="Sureshbabu K."/>
            <person name="Batra K."/>
            <person name="Sharma T.R."/>
            <person name="Mohapatra T."/>
            <person name="Singh N.K."/>
            <person name="Messing J."/>
            <person name="Nelson A.B."/>
            <person name="Fuks G."/>
            <person name="Kavchok S."/>
            <person name="Keizer G."/>
            <person name="Linton E."/>
            <person name="Llaca V."/>
            <person name="Song R."/>
            <person name="Tanyolac B."/>
            <person name="Young S."/>
            <person name="Ho-Il K."/>
            <person name="Hahn J.H."/>
            <person name="Sangsakoo G."/>
            <person name="Vanavichit A."/>
            <person name="de Mattos Luiz.A.T."/>
            <person name="Zimmer P.D."/>
            <person name="Malone G."/>
            <person name="Dellagostin O."/>
            <person name="de Oliveira A.C."/>
            <person name="Bevan M."/>
            <person name="Bancroft I."/>
            <person name="Minx P."/>
            <person name="Cordum H."/>
            <person name="Wilson R."/>
            <person name="Cheng Z."/>
            <person name="Jin W."/>
            <person name="Jiang J."/>
            <person name="Leong S.A."/>
            <person name="Iwama H."/>
            <person name="Gojobori T."/>
            <person name="Itoh T."/>
            <person name="Niimura Y."/>
            <person name="Fujii Y."/>
            <person name="Habara T."/>
            <person name="Sakai H."/>
            <person name="Sato Y."/>
            <person name="Wilson G."/>
            <person name="Kumar K."/>
            <person name="McCouch S."/>
            <person name="Juretic N."/>
            <person name="Hoen D."/>
            <person name="Wright S."/>
            <person name="Bruskiewich R."/>
            <person name="Bureau T."/>
            <person name="Miyao A."/>
            <person name="Hirochika H."/>
            <person name="Nishikawa T."/>
            <person name="Kadowaki K."/>
            <person name="Sugiura M."/>
            <person name="Burr B."/>
            <person name="Sasaki T."/>
        </authorList>
    </citation>
    <scope>NUCLEOTIDE SEQUENCE [LARGE SCALE GENOMIC DNA]</scope>
    <source>
        <strain evidence="4">cv. Nipponbare</strain>
    </source>
</reference>
<feature type="compositionally biased region" description="Polar residues" evidence="1">
    <location>
        <begin position="209"/>
        <end position="219"/>
    </location>
</feature>
<keyword evidence="2" id="KW-1133">Transmembrane helix</keyword>
<gene>
    <name evidence="3" type="primary">P0681F10.23</name>
</gene>
<dbReference type="AlphaFoldDB" id="Q5WA82"/>
<organism evidence="3 4">
    <name type="scientific">Oryza sativa subsp. japonica</name>
    <name type="common">Rice</name>
    <dbReference type="NCBI Taxonomy" id="39947"/>
    <lineage>
        <taxon>Eukaryota</taxon>
        <taxon>Viridiplantae</taxon>
        <taxon>Streptophyta</taxon>
        <taxon>Embryophyta</taxon>
        <taxon>Tracheophyta</taxon>
        <taxon>Spermatophyta</taxon>
        <taxon>Magnoliopsida</taxon>
        <taxon>Liliopsida</taxon>
        <taxon>Poales</taxon>
        <taxon>Poaceae</taxon>
        <taxon>BOP clade</taxon>
        <taxon>Oryzoideae</taxon>
        <taxon>Oryzeae</taxon>
        <taxon>Oryzinae</taxon>
        <taxon>Oryza</taxon>
        <taxon>Oryza sativa</taxon>
    </lineage>
</organism>
<evidence type="ECO:0000256" key="1">
    <source>
        <dbReference type="SAM" id="MobiDB-lite"/>
    </source>
</evidence>
<protein>
    <submittedName>
        <fullName evidence="3">Uncharacterized protein</fullName>
    </submittedName>
</protein>
<keyword evidence="2" id="KW-0812">Transmembrane</keyword>
<keyword evidence="2" id="KW-0472">Membrane</keyword>
<evidence type="ECO:0000313" key="3">
    <source>
        <dbReference type="EMBL" id="BAD67633.1"/>
    </source>
</evidence>
<evidence type="ECO:0000256" key="2">
    <source>
        <dbReference type="SAM" id="Phobius"/>
    </source>
</evidence>
<name>Q5WA82_ORYSJ</name>
<feature type="transmembrane region" description="Helical" evidence="2">
    <location>
        <begin position="53"/>
        <end position="72"/>
    </location>
</feature>